<organism>
    <name type="scientific">Serpula lacrymans var. lacrymans (strain S7.9)</name>
    <name type="common">Dry rot fungus</name>
    <dbReference type="NCBI Taxonomy" id="578457"/>
    <lineage>
        <taxon>Eukaryota</taxon>
        <taxon>Fungi</taxon>
        <taxon>Dikarya</taxon>
        <taxon>Basidiomycota</taxon>
        <taxon>Agaricomycotina</taxon>
        <taxon>Agaricomycetes</taxon>
        <taxon>Agaricomycetidae</taxon>
        <taxon>Boletales</taxon>
        <taxon>Coniophorineae</taxon>
        <taxon>Serpulaceae</taxon>
        <taxon>Serpula</taxon>
    </lineage>
</organism>
<sequence>MRTSRSKCVATNRQWSWLMGDPDTFFETCQWNFIRASIRFLVGCCGGALRCVCCPYEKNGASGSSHCYWYASVLEFTSRLEDTVSFVCETRFRLLSSCCCMV</sequence>
<evidence type="ECO:0000313" key="1">
    <source>
        <dbReference type="EMBL" id="EGO29853.1"/>
    </source>
</evidence>
<dbReference type="AlphaFoldDB" id="F8NJF5"/>
<reference evidence="1" key="1">
    <citation type="submission" date="2011-04" db="EMBL/GenBank/DDBJ databases">
        <title>Evolution of plant cell wall degrading machinery underlies the functional diversity of forest fungi.</title>
        <authorList>
            <consortium name="US DOE Joint Genome Institute (JGI-PGF)"/>
            <person name="Eastwood D.C."/>
            <person name="Floudas D."/>
            <person name="Binder M."/>
            <person name="Majcherczyk A."/>
            <person name="Schneider P."/>
            <person name="Aerts A."/>
            <person name="Asiegbu F.O."/>
            <person name="Baker S.E."/>
            <person name="Barry K."/>
            <person name="Bendiksby M."/>
            <person name="Blumentritt M."/>
            <person name="Coutinho P.M."/>
            <person name="Cullen D."/>
            <person name="Cullen D."/>
            <person name="Gathman A."/>
            <person name="Goodell B."/>
            <person name="Henrissat B."/>
            <person name="Ihrmark K."/>
            <person name="Kauserud H."/>
            <person name="Kohler A."/>
            <person name="LaButti K."/>
            <person name="Lapidus A."/>
            <person name="Lavin J.L."/>
            <person name="Lee Y.-H."/>
            <person name="Lindquist E."/>
            <person name="Lilly W."/>
            <person name="Lucas S."/>
            <person name="Morin E."/>
            <person name="Murat C."/>
            <person name="Oguiza J.A."/>
            <person name="Park J."/>
            <person name="Pisabarro A.G."/>
            <person name="Riley R."/>
            <person name="Rosling A."/>
            <person name="Salamov A."/>
            <person name="Schmidt O."/>
            <person name="Schmutz J."/>
            <person name="Skrede I."/>
            <person name="Stenlid J."/>
            <person name="Wiebenga A."/>
            <person name="Xie X."/>
            <person name="Kues U."/>
            <person name="Hibbett D.S."/>
            <person name="Hoffmeister D."/>
            <person name="Hogberg N."/>
            <person name="Martin F."/>
            <person name="Grigoriev I.V."/>
            <person name="Watkinson S.C."/>
        </authorList>
    </citation>
    <scope>NUCLEOTIDE SEQUENCE</scope>
    <source>
        <strain evidence="1">S7.9</strain>
    </source>
</reference>
<dbReference type="HOGENOM" id="CLU_2279199_0_0_1"/>
<name>F8NJF5_SERL9</name>
<dbReference type="Proteomes" id="UP000008064">
    <property type="component" value="Unassembled WGS sequence"/>
</dbReference>
<accession>F8NJF5</accession>
<dbReference type="KEGG" id="sla:SERLADRAFT_445629"/>
<dbReference type="RefSeq" id="XP_007314095.1">
    <property type="nucleotide sequence ID" value="XM_007314033.1"/>
</dbReference>
<protein>
    <submittedName>
        <fullName evidence="1">Uncharacterized protein</fullName>
    </submittedName>
</protein>
<proteinExistence type="predicted"/>
<dbReference type="GeneID" id="18816213"/>
<gene>
    <name evidence="1" type="ORF">SERLADRAFT_445629</name>
</gene>
<dbReference type="EMBL" id="GL945429">
    <property type="protein sequence ID" value="EGO29853.1"/>
    <property type="molecule type" value="Genomic_DNA"/>
</dbReference>